<dbReference type="Gramene" id="rna-AYBTSS11_LOCUS15343">
    <property type="protein sequence ID" value="CAJ1952527.1"/>
    <property type="gene ID" value="gene-AYBTSS11_LOCUS15343"/>
</dbReference>
<evidence type="ECO:0000313" key="2">
    <source>
        <dbReference type="Proteomes" id="UP001189624"/>
    </source>
</evidence>
<evidence type="ECO:0000313" key="1">
    <source>
        <dbReference type="EMBL" id="CAJ1952527.1"/>
    </source>
</evidence>
<organism evidence="1 2">
    <name type="scientific">Sphenostylis stenocarpa</name>
    <dbReference type="NCBI Taxonomy" id="92480"/>
    <lineage>
        <taxon>Eukaryota</taxon>
        <taxon>Viridiplantae</taxon>
        <taxon>Streptophyta</taxon>
        <taxon>Embryophyta</taxon>
        <taxon>Tracheophyta</taxon>
        <taxon>Spermatophyta</taxon>
        <taxon>Magnoliopsida</taxon>
        <taxon>eudicotyledons</taxon>
        <taxon>Gunneridae</taxon>
        <taxon>Pentapetalae</taxon>
        <taxon>rosids</taxon>
        <taxon>fabids</taxon>
        <taxon>Fabales</taxon>
        <taxon>Fabaceae</taxon>
        <taxon>Papilionoideae</taxon>
        <taxon>50 kb inversion clade</taxon>
        <taxon>NPAAA clade</taxon>
        <taxon>indigoferoid/millettioid clade</taxon>
        <taxon>Phaseoleae</taxon>
        <taxon>Sphenostylis</taxon>
    </lineage>
</organism>
<name>A0AA86SD95_9FABA</name>
<accession>A0AA86SD95</accession>
<keyword evidence="2" id="KW-1185">Reference proteome</keyword>
<dbReference type="AlphaFoldDB" id="A0AA86SD95"/>
<gene>
    <name evidence="1" type="ORF">AYBTSS11_LOCUS15343</name>
</gene>
<reference evidence="1" key="1">
    <citation type="submission" date="2023-10" db="EMBL/GenBank/DDBJ databases">
        <authorList>
            <person name="Domelevo Entfellner J.-B."/>
        </authorList>
    </citation>
    <scope>NUCLEOTIDE SEQUENCE</scope>
</reference>
<sequence length="79" mass="8860">MGESGDFVGGTCLEIYVKRFSMHLRVFAPCGGHRLIKMGQTMSGLGNGNTIRFWIDEWLPNIGCLIMTEIKGCMIMKFI</sequence>
<dbReference type="EMBL" id="OY731401">
    <property type="protein sequence ID" value="CAJ1952527.1"/>
    <property type="molecule type" value="Genomic_DNA"/>
</dbReference>
<dbReference type="Proteomes" id="UP001189624">
    <property type="component" value="Chromosome 4"/>
</dbReference>
<protein>
    <submittedName>
        <fullName evidence="1">Uncharacterized protein</fullName>
    </submittedName>
</protein>
<proteinExistence type="predicted"/>